<organism evidence="1 2">
    <name type="scientific">Trifolium pratense</name>
    <name type="common">Red clover</name>
    <dbReference type="NCBI Taxonomy" id="57577"/>
    <lineage>
        <taxon>Eukaryota</taxon>
        <taxon>Viridiplantae</taxon>
        <taxon>Streptophyta</taxon>
        <taxon>Embryophyta</taxon>
        <taxon>Tracheophyta</taxon>
        <taxon>Spermatophyta</taxon>
        <taxon>Magnoliopsida</taxon>
        <taxon>eudicotyledons</taxon>
        <taxon>Gunneridae</taxon>
        <taxon>Pentapetalae</taxon>
        <taxon>rosids</taxon>
        <taxon>fabids</taxon>
        <taxon>Fabales</taxon>
        <taxon>Fabaceae</taxon>
        <taxon>Papilionoideae</taxon>
        <taxon>50 kb inversion clade</taxon>
        <taxon>NPAAA clade</taxon>
        <taxon>Hologalegina</taxon>
        <taxon>IRL clade</taxon>
        <taxon>Trifolieae</taxon>
        <taxon>Trifolium</taxon>
    </lineage>
</organism>
<dbReference type="EMBL" id="ASHM01112686">
    <property type="protein sequence ID" value="PNX70333.1"/>
    <property type="molecule type" value="Genomic_DNA"/>
</dbReference>
<accession>A0A2K3KVK8</accession>
<reference evidence="1 2" key="2">
    <citation type="journal article" date="2017" name="Front. Plant Sci.">
        <title>Gene Classification and Mining of Molecular Markers Useful in Red Clover (Trifolium pratense) Breeding.</title>
        <authorList>
            <person name="Istvanek J."/>
            <person name="Dluhosova J."/>
            <person name="Dluhos P."/>
            <person name="Patkova L."/>
            <person name="Nedelnik J."/>
            <person name="Repkova J."/>
        </authorList>
    </citation>
    <scope>NUCLEOTIDE SEQUENCE [LARGE SCALE GENOMIC DNA]</scope>
    <source>
        <strain evidence="2">cv. Tatra</strain>
        <tissue evidence="1">Young leaves</tissue>
    </source>
</reference>
<dbReference type="AlphaFoldDB" id="A0A2K3KVK8"/>
<evidence type="ECO:0000313" key="2">
    <source>
        <dbReference type="Proteomes" id="UP000236291"/>
    </source>
</evidence>
<protein>
    <submittedName>
        <fullName evidence="1">Uncharacterized protein</fullName>
    </submittedName>
</protein>
<name>A0A2K3KVK8_TRIPR</name>
<evidence type="ECO:0000313" key="1">
    <source>
        <dbReference type="EMBL" id="PNX70333.1"/>
    </source>
</evidence>
<dbReference type="ExpressionAtlas" id="A0A2K3KVK8">
    <property type="expression patterns" value="baseline"/>
</dbReference>
<dbReference type="Proteomes" id="UP000236291">
    <property type="component" value="Unassembled WGS sequence"/>
</dbReference>
<gene>
    <name evidence="1" type="ORF">L195_g057288</name>
</gene>
<comment type="caution">
    <text evidence="1">The sequence shown here is derived from an EMBL/GenBank/DDBJ whole genome shotgun (WGS) entry which is preliminary data.</text>
</comment>
<proteinExistence type="predicted"/>
<sequence length="59" mass="6861">MMKECDFHYAATVMHKPKKRLREFGDAADSHCYSLADQCGLRLRRRINGDWVPSLLPPQ</sequence>
<reference evidence="1 2" key="1">
    <citation type="journal article" date="2014" name="Am. J. Bot.">
        <title>Genome assembly and annotation for red clover (Trifolium pratense; Fabaceae).</title>
        <authorList>
            <person name="Istvanek J."/>
            <person name="Jaros M."/>
            <person name="Krenek A."/>
            <person name="Repkova J."/>
        </authorList>
    </citation>
    <scope>NUCLEOTIDE SEQUENCE [LARGE SCALE GENOMIC DNA]</scope>
    <source>
        <strain evidence="2">cv. Tatra</strain>
        <tissue evidence="1">Young leaves</tissue>
    </source>
</reference>
<feature type="non-terminal residue" evidence="1">
    <location>
        <position position="59"/>
    </location>
</feature>